<dbReference type="AlphaFoldDB" id="A0A1C3JTV7"/>
<dbReference type="InterPro" id="IPR017853">
    <property type="entry name" value="GH"/>
</dbReference>
<dbReference type="Pfam" id="PF03537">
    <property type="entry name" value="Glyco_hydro_114"/>
    <property type="match status" value="1"/>
</dbReference>
<evidence type="ECO:0000259" key="1">
    <source>
        <dbReference type="Pfam" id="PF03537"/>
    </source>
</evidence>
<sequence length="259" mass="29764">MLSQFHSLKYSFGWMLVIGAGNTWAETWYQPSAGTTWQWQLQGTLNTAYEVEVYDIDLFDISTDQIHILQQQGRKVICYFSAGSVEDWRHDISKISKTAVGNPLDDWPGERWLDIRDKSVWRVMQNRLKLAAEKGCDGVEPDNVDAYQNTSGFNLNAQDQIKFNRFLAQSAHILNLSIGLKNSLGLIPQLANDFDFAVNEQCLEYKECDALRPFIQQNKAVFHAEYQSRSNLCQYASQHQFSTLLLPLELDGRLRQTCR</sequence>
<dbReference type="InterPro" id="IPR004352">
    <property type="entry name" value="GH114_TIM-barrel"/>
</dbReference>
<evidence type="ECO:0000313" key="4">
    <source>
        <dbReference type="Proteomes" id="UP000092840"/>
    </source>
</evidence>
<evidence type="ECO:0000313" key="2">
    <source>
        <dbReference type="EMBL" id="SBT18654.1"/>
    </source>
</evidence>
<name>A0A1C3JTV7_9GAMM</name>
<gene>
    <name evidence="2" type="ORF">MGA5115_02801</name>
    <name evidence="3" type="ORF">MGA5116_02205</name>
</gene>
<evidence type="ECO:0000313" key="5">
    <source>
        <dbReference type="Proteomes" id="UP000092871"/>
    </source>
</evidence>
<dbReference type="OrthoDB" id="505502at2"/>
<dbReference type="Proteomes" id="UP000092840">
    <property type="component" value="Unassembled WGS sequence"/>
</dbReference>
<proteinExistence type="predicted"/>
<dbReference type="Gene3D" id="3.20.20.70">
    <property type="entry name" value="Aldolase class I"/>
    <property type="match status" value="1"/>
</dbReference>
<dbReference type="SUPFAM" id="SSF51445">
    <property type="entry name" value="(Trans)glycosidases"/>
    <property type="match status" value="1"/>
</dbReference>
<organism evidence="2 5">
    <name type="scientific">Marinomonas gallaica</name>
    <dbReference type="NCBI Taxonomy" id="1806667"/>
    <lineage>
        <taxon>Bacteria</taxon>
        <taxon>Pseudomonadati</taxon>
        <taxon>Pseudomonadota</taxon>
        <taxon>Gammaproteobacteria</taxon>
        <taxon>Oceanospirillales</taxon>
        <taxon>Oceanospirillaceae</taxon>
        <taxon>Marinomonas</taxon>
    </lineage>
</organism>
<reference evidence="3 4" key="1">
    <citation type="submission" date="2016-06" db="EMBL/GenBank/DDBJ databases">
        <authorList>
            <person name="Rodrigo-Torres L."/>
            <person name="Arahal D.R."/>
        </authorList>
    </citation>
    <scope>NUCLEOTIDE SEQUENCE [LARGE SCALE GENOMIC DNA]</scope>
    <source>
        <strain evidence="3 4">CECT 5116</strain>
    </source>
</reference>
<dbReference type="EMBL" id="FLRB01000013">
    <property type="protein sequence ID" value="SBT21609.1"/>
    <property type="molecule type" value="Genomic_DNA"/>
</dbReference>
<reference evidence="2 5" key="2">
    <citation type="submission" date="2016-06" db="EMBL/GenBank/DDBJ databases">
        <authorList>
            <person name="Kjaerup R.B."/>
            <person name="Dalgaard T.S."/>
            <person name="Juul-Madsen H.R."/>
        </authorList>
    </citation>
    <scope>NUCLEOTIDE SEQUENCE [LARGE SCALE GENOMIC DNA]</scope>
    <source>
        <strain evidence="2 5">CECT 5115</strain>
    </source>
</reference>
<keyword evidence="4" id="KW-1185">Reference proteome</keyword>
<dbReference type="PANTHER" id="PTHR35273:SF2">
    <property type="entry name" value="ALPHA-GALACTOSIDASE"/>
    <property type="match status" value="1"/>
</dbReference>
<dbReference type="InterPro" id="IPR013785">
    <property type="entry name" value="Aldolase_TIM"/>
</dbReference>
<protein>
    <recommendedName>
        <fullName evidence="1">Glycoside-hydrolase family GH114 TIM-barrel domain-containing protein</fullName>
    </recommendedName>
</protein>
<accession>A0A1C3JTV7</accession>
<dbReference type="RefSeq" id="WP_067037604.1">
    <property type="nucleotide sequence ID" value="NZ_FLRA01000023.1"/>
</dbReference>
<dbReference type="EMBL" id="FLRA01000023">
    <property type="protein sequence ID" value="SBT18654.1"/>
    <property type="molecule type" value="Genomic_DNA"/>
</dbReference>
<evidence type="ECO:0000313" key="3">
    <source>
        <dbReference type="EMBL" id="SBT21609.1"/>
    </source>
</evidence>
<dbReference type="PANTHER" id="PTHR35273">
    <property type="entry name" value="ALPHA-1,4 POLYGALACTOSAMINIDASE, PUTATIVE (AFU_ORTHOLOGUE AFUA_3G07890)-RELATED"/>
    <property type="match status" value="1"/>
</dbReference>
<dbReference type="Proteomes" id="UP000092871">
    <property type="component" value="Unassembled WGS sequence"/>
</dbReference>
<feature type="domain" description="Glycoside-hydrolase family GH114 TIM-barrel" evidence="1">
    <location>
        <begin position="36"/>
        <end position="251"/>
    </location>
</feature>